<comment type="similarity">
    <text evidence="1">Belongs to the universal ribosomal protein uL10 family.</text>
</comment>
<gene>
    <name evidence="7" type="primary">LOC116292928</name>
</gene>
<dbReference type="InParanoid" id="A0A6P8HTW4"/>
<keyword evidence="6" id="KW-1185">Reference proteome</keyword>
<keyword evidence="2" id="KW-0689">Ribosomal protein</keyword>
<evidence type="ECO:0000256" key="5">
    <source>
        <dbReference type="ARBA" id="ARBA00035716"/>
    </source>
</evidence>
<dbReference type="FunCoup" id="A0A6P8HTW4">
    <property type="interactions" value="1696"/>
</dbReference>
<sequence length="227" mass="26148">MAARASFRGSLRIIQDICISRYSNREASTASQIKIQKPLGFMAARCKAGRNKVREIKPNPKKMMIASKVKDVFDNNEMVAVFQYNDMNTTEWENLRHNLSRSDIKVKVFPNKVTHKALENSIYQEISPLFLCTTCIMYSKEPIVKPLIDAVKKQPKLELLGAKVQNRLLSRTGVRECAKLPPLKELHVNLVQLLQKPASQLNYLLQQNQRLLTQNLFQYVEQEKEEC</sequence>
<name>A0A6P8HTW4_ACTTE</name>
<evidence type="ECO:0000256" key="4">
    <source>
        <dbReference type="ARBA" id="ARBA00035707"/>
    </source>
</evidence>
<dbReference type="KEGG" id="aten:116292928"/>
<dbReference type="GeneID" id="116292928"/>
<dbReference type="InterPro" id="IPR001790">
    <property type="entry name" value="Ribosomal_uL10"/>
</dbReference>
<dbReference type="GO" id="GO:1990904">
    <property type="term" value="C:ribonucleoprotein complex"/>
    <property type="evidence" value="ECO:0007669"/>
    <property type="project" value="UniProtKB-KW"/>
</dbReference>
<evidence type="ECO:0000256" key="1">
    <source>
        <dbReference type="ARBA" id="ARBA00008889"/>
    </source>
</evidence>
<dbReference type="Pfam" id="PF00466">
    <property type="entry name" value="Ribosomal_L10"/>
    <property type="match status" value="1"/>
</dbReference>
<dbReference type="GO" id="GO:0005840">
    <property type="term" value="C:ribosome"/>
    <property type="evidence" value="ECO:0007669"/>
    <property type="project" value="UniProtKB-KW"/>
</dbReference>
<dbReference type="Gene3D" id="3.30.70.1730">
    <property type="match status" value="1"/>
</dbReference>
<organism evidence="6 7">
    <name type="scientific">Actinia tenebrosa</name>
    <name type="common">Australian red waratah sea anemone</name>
    <dbReference type="NCBI Taxonomy" id="6105"/>
    <lineage>
        <taxon>Eukaryota</taxon>
        <taxon>Metazoa</taxon>
        <taxon>Cnidaria</taxon>
        <taxon>Anthozoa</taxon>
        <taxon>Hexacorallia</taxon>
        <taxon>Actiniaria</taxon>
        <taxon>Actiniidae</taxon>
        <taxon>Actinia</taxon>
    </lineage>
</organism>
<evidence type="ECO:0000313" key="6">
    <source>
        <dbReference type="Proteomes" id="UP000515163"/>
    </source>
</evidence>
<reference evidence="7" key="1">
    <citation type="submission" date="2025-08" db="UniProtKB">
        <authorList>
            <consortium name="RefSeq"/>
        </authorList>
    </citation>
    <scope>IDENTIFICATION</scope>
    <source>
        <tissue evidence="7">Tentacle</tissue>
    </source>
</reference>
<dbReference type="Proteomes" id="UP000515163">
    <property type="component" value="Unplaced"/>
</dbReference>
<dbReference type="RefSeq" id="XP_031556135.1">
    <property type="nucleotide sequence ID" value="XM_031700275.1"/>
</dbReference>
<dbReference type="CDD" id="cd05797">
    <property type="entry name" value="Ribosomal_L10"/>
    <property type="match status" value="1"/>
</dbReference>
<evidence type="ECO:0000313" key="7">
    <source>
        <dbReference type="RefSeq" id="XP_031556135.1"/>
    </source>
</evidence>
<dbReference type="OrthoDB" id="360689at2759"/>
<dbReference type="AlphaFoldDB" id="A0A6P8HTW4"/>
<dbReference type="NCBIfam" id="NF000955">
    <property type="entry name" value="PRK00099.1-1"/>
    <property type="match status" value="1"/>
</dbReference>
<evidence type="ECO:0000256" key="2">
    <source>
        <dbReference type="ARBA" id="ARBA00022980"/>
    </source>
</evidence>
<protein>
    <recommendedName>
        <fullName evidence="4">Large ribosomal subunit protein uL10m</fullName>
    </recommendedName>
    <alternativeName>
        <fullName evidence="5">39S ribosomal protein L10, mitochondrial</fullName>
    </alternativeName>
</protein>
<dbReference type="SUPFAM" id="SSF160369">
    <property type="entry name" value="Ribosomal protein L10-like"/>
    <property type="match status" value="1"/>
</dbReference>
<accession>A0A6P8HTW4</accession>
<proteinExistence type="inferred from homology"/>
<keyword evidence="3" id="KW-0687">Ribonucleoprotein</keyword>
<dbReference type="PANTHER" id="PTHR11560">
    <property type="entry name" value="39S RIBOSOMAL PROTEIN L10, MITOCHONDRIAL"/>
    <property type="match status" value="1"/>
</dbReference>
<dbReference type="InterPro" id="IPR047865">
    <property type="entry name" value="Ribosomal_uL10_bac_type"/>
</dbReference>
<dbReference type="InterPro" id="IPR043141">
    <property type="entry name" value="Ribosomal_uL10-like_sf"/>
</dbReference>
<evidence type="ECO:0000256" key="3">
    <source>
        <dbReference type="ARBA" id="ARBA00023274"/>
    </source>
</evidence>